<feature type="domain" description="C2H2-type" evidence="9">
    <location>
        <begin position="492"/>
        <end position="519"/>
    </location>
</feature>
<feature type="non-terminal residue" evidence="10">
    <location>
        <position position="1"/>
    </location>
</feature>
<reference evidence="10 11" key="1">
    <citation type="submission" date="2019-09" db="EMBL/GenBank/DDBJ databases">
        <title>Bird 10,000 Genomes (B10K) Project - Family phase.</title>
        <authorList>
            <person name="Zhang G."/>
        </authorList>
    </citation>
    <scope>NUCLEOTIDE SEQUENCE [LARGE SCALE GENOMIC DNA]</scope>
    <source>
        <strain evidence="10">B10K-DU-011-36</strain>
        <tissue evidence="10">Muscle</tissue>
    </source>
</reference>
<feature type="region of interest" description="Disordered" evidence="8">
    <location>
        <begin position="161"/>
        <end position="215"/>
    </location>
</feature>
<dbReference type="GO" id="GO:0005634">
    <property type="term" value="C:nucleus"/>
    <property type="evidence" value="ECO:0007669"/>
    <property type="project" value="TreeGrafter"/>
</dbReference>
<evidence type="ECO:0000256" key="6">
    <source>
        <dbReference type="ARBA" id="ARBA00023242"/>
    </source>
</evidence>
<evidence type="ECO:0000256" key="8">
    <source>
        <dbReference type="SAM" id="MobiDB-lite"/>
    </source>
</evidence>
<evidence type="ECO:0000256" key="3">
    <source>
        <dbReference type="ARBA" id="ARBA00022737"/>
    </source>
</evidence>
<dbReference type="AlphaFoldDB" id="A0A7L0KL63"/>
<keyword evidence="3" id="KW-0677">Repeat</keyword>
<feature type="domain" description="C2H2-type" evidence="9">
    <location>
        <begin position="520"/>
        <end position="547"/>
    </location>
</feature>
<feature type="non-terminal residue" evidence="10">
    <location>
        <position position="556"/>
    </location>
</feature>
<evidence type="ECO:0000313" key="11">
    <source>
        <dbReference type="Proteomes" id="UP000537522"/>
    </source>
</evidence>
<dbReference type="InterPro" id="IPR013087">
    <property type="entry name" value="Znf_C2H2_type"/>
</dbReference>
<dbReference type="FunFam" id="3.30.160.60:FF:001397">
    <property type="entry name" value="Datilografo, isoform A"/>
    <property type="match status" value="1"/>
</dbReference>
<organism evidence="10 11">
    <name type="scientific">Chauna torquata</name>
    <name type="common">Southern screamer</name>
    <dbReference type="NCBI Taxonomy" id="30388"/>
    <lineage>
        <taxon>Eukaryota</taxon>
        <taxon>Metazoa</taxon>
        <taxon>Chordata</taxon>
        <taxon>Craniata</taxon>
        <taxon>Vertebrata</taxon>
        <taxon>Euteleostomi</taxon>
        <taxon>Archelosauria</taxon>
        <taxon>Archosauria</taxon>
        <taxon>Dinosauria</taxon>
        <taxon>Saurischia</taxon>
        <taxon>Theropoda</taxon>
        <taxon>Coelurosauria</taxon>
        <taxon>Aves</taxon>
        <taxon>Neognathae</taxon>
        <taxon>Galloanserae</taxon>
        <taxon>Anseriformes</taxon>
        <taxon>Anhimidae</taxon>
        <taxon>Chauna</taxon>
    </lineage>
</organism>
<dbReference type="PANTHER" id="PTHR24393:SF100">
    <property type="entry name" value="ZINC FINGER PROTEIN-RELATED"/>
    <property type="match status" value="1"/>
</dbReference>
<keyword evidence="2" id="KW-0479">Metal-binding</keyword>
<dbReference type="GO" id="GO:0001228">
    <property type="term" value="F:DNA-binding transcription activator activity, RNA polymerase II-specific"/>
    <property type="evidence" value="ECO:0007669"/>
    <property type="project" value="TreeGrafter"/>
</dbReference>
<dbReference type="InterPro" id="IPR036236">
    <property type="entry name" value="Znf_C2H2_sf"/>
</dbReference>
<dbReference type="Pfam" id="PF00096">
    <property type="entry name" value="zf-C2H2"/>
    <property type="match status" value="4"/>
</dbReference>
<dbReference type="GO" id="GO:0008270">
    <property type="term" value="F:zinc ion binding"/>
    <property type="evidence" value="ECO:0007669"/>
    <property type="project" value="UniProtKB-KW"/>
</dbReference>
<keyword evidence="11" id="KW-1185">Reference proteome</keyword>
<proteinExistence type="inferred from homology"/>
<dbReference type="Gene3D" id="6.10.140.140">
    <property type="match status" value="1"/>
</dbReference>
<feature type="domain" description="C2H2-type" evidence="9">
    <location>
        <begin position="419"/>
        <end position="446"/>
    </location>
</feature>
<dbReference type="SUPFAM" id="SSF57667">
    <property type="entry name" value="beta-beta-alpha zinc fingers"/>
    <property type="match status" value="3"/>
</dbReference>
<comment type="similarity">
    <text evidence="1">Belongs to the krueppel C2H2-type zinc-finger protein family.</text>
</comment>
<dbReference type="Pfam" id="PF01352">
    <property type="entry name" value="KRAB"/>
    <property type="match status" value="1"/>
</dbReference>
<dbReference type="InterPro" id="IPR036051">
    <property type="entry name" value="KRAB_dom_sf"/>
</dbReference>
<dbReference type="FunFam" id="3.30.160.60:FF:000100">
    <property type="entry name" value="Zinc finger 45-like"/>
    <property type="match status" value="1"/>
</dbReference>
<feature type="domain" description="C2H2-type" evidence="9">
    <location>
        <begin position="447"/>
        <end position="469"/>
    </location>
</feature>
<dbReference type="Proteomes" id="UP000537522">
    <property type="component" value="Unassembled WGS sequence"/>
</dbReference>
<dbReference type="Gene3D" id="3.30.160.60">
    <property type="entry name" value="Classic Zinc Finger"/>
    <property type="match status" value="5"/>
</dbReference>
<dbReference type="PANTHER" id="PTHR24393">
    <property type="entry name" value="ZINC FINGER PROTEIN"/>
    <property type="match status" value="1"/>
</dbReference>
<evidence type="ECO:0000256" key="7">
    <source>
        <dbReference type="PROSITE-ProRule" id="PRU00042"/>
    </source>
</evidence>
<dbReference type="GO" id="GO:0000978">
    <property type="term" value="F:RNA polymerase II cis-regulatory region sequence-specific DNA binding"/>
    <property type="evidence" value="ECO:0007669"/>
    <property type="project" value="TreeGrafter"/>
</dbReference>
<sequence length="556" mass="60502">WTVVAAVQAVERKVESQALRLLSLEGRAETAEKKISELEKAVLEFGGQLERKWAALAALVQESTRRLEHVERQLRHRGCWAPRPGLGPGGDVPQVSAAGEDDAACLPEQEWGSLDSRQQELYRMAVKGSYEAVVSLGEDQSVRTCHTLYRLLGLKDYPSPRSVGASAQHQPFAQPLPPLGPGDASSKPSLLLPAEDGEDSGSRTHGLLEKGAVSGHVGGAGEKIVIKTEEQQPQEEGPEILALPQAPSVRLEEEVPLSQEPPVPWESHGGLDEQKGAGEGLGELCKHGAAQPEFKPIVVPVEARPAPALPFPAEHGHGVGTDQPFTLPQGMPLGEDTAAEAALVQPSTGDHGPCGAEDEPRVLPLGWKSVRLKRNLLVRQQSHARKNNGSFICTACGKSLAHHAALLRHQRLHTGERPFQCPACGKSFNEKSNLNKHYRIHTGERPYRCPACGKGFIQKHHLQKHQRIHGVQLRGSWAGRPARASAAGERLYRCIECAESFPLQASLEEHQRRHTQQRPFQCNGCSKSFRHRQSLNHHQKVHAVASSPAASLPNHG</sequence>
<dbReference type="InterPro" id="IPR001909">
    <property type="entry name" value="KRAB"/>
</dbReference>
<gene>
    <name evidence="10" type="primary">Znf398_0</name>
    <name evidence="10" type="ORF">CHATOR_R04328</name>
</gene>
<evidence type="ECO:0000256" key="4">
    <source>
        <dbReference type="ARBA" id="ARBA00022771"/>
    </source>
</evidence>
<feature type="region of interest" description="Disordered" evidence="8">
    <location>
        <begin position="535"/>
        <end position="556"/>
    </location>
</feature>
<evidence type="ECO:0000259" key="9">
    <source>
        <dbReference type="PROSITE" id="PS50157"/>
    </source>
</evidence>
<dbReference type="CDD" id="cd07765">
    <property type="entry name" value="KRAB_A-box"/>
    <property type="match status" value="1"/>
</dbReference>
<dbReference type="SUPFAM" id="SSF109640">
    <property type="entry name" value="KRAB domain (Kruppel-associated box)"/>
    <property type="match status" value="1"/>
</dbReference>
<accession>A0A7L0KL63</accession>
<keyword evidence="6" id="KW-0539">Nucleus</keyword>
<evidence type="ECO:0000256" key="2">
    <source>
        <dbReference type="ARBA" id="ARBA00022723"/>
    </source>
</evidence>
<keyword evidence="4 7" id="KW-0863">Zinc-finger</keyword>
<dbReference type="PROSITE" id="PS50157">
    <property type="entry name" value="ZINC_FINGER_C2H2_2"/>
    <property type="match status" value="5"/>
</dbReference>
<evidence type="ECO:0000256" key="5">
    <source>
        <dbReference type="ARBA" id="ARBA00022833"/>
    </source>
</evidence>
<keyword evidence="5" id="KW-0862">Zinc</keyword>
<name>A0A7L0KL63_CHATO</name>
<evidence type="ECO:0000256" key="1">
    <source>
        <dbReference type="ARBA" id="ARBA00006991"/>
    </source>
</evidence>
<evidence type="ECO:0000313" key="10">
    <source>
        <dbReference type="EMBL" id="NXK56313.1"/>
    </source>
</evidence>
<comment type="caution">
    <text evidence="10">The sequence shown here is derived from an EMBL/GenBank/DDBJ whole genome shotgun (WGS) entry which is preliminary data.</text>
</comment>
<protein>
    <submittedName>
        <fullName evidence="10">ZN398 protein</fullName>
    </submittedName>
</protein>
<dbReference type="PROSITE" id="PS00028">
    <property type="entry name" value="ZINC_FINGER_C2H2_1"/>
    <property type="match status" value="5"/>
</dbReference>
<feature type="domain" description="C2H2-type" evidence="9">
    <location>
        <begin position="391"/>
        <end position="418"/>
    </location>
</feature>
<dbReference type="FunFam" id="3.30.160.60:FF:002343">
    <property type="entry name" value="Zinc finger protein 33A"/>
    <property type="match status" value="1"/>
</dbReference>
<dbReference type="SMART" id="SM00355">
    <property type="entry name" value="ZnF_C2H2"/>
    <property type="match status" value="5"/>
</dbReference>
<dbReference type="EMBL" id="VXAL01019235">
    <property type="protein sequence ID" value="NXK56313.1"/>
    <property type="molecule type" value="Genomic_DNA"/>
</dbReference>
<dbReference type="FunFam" id="3.30.160.60:FF:001325">
    <property type="entry name" value="zinc finger protein 200"/>
    <property type="match status" value="1"/>
</dbReference>